<name>A0A1C3P1U1_9ACTN</name>
<dbReference type="SUPFAM" id="SSF46689">
    <property type="entry name" value="Homeodomain-like"/>
    <property type="match status" value="1"/>
</dbReference>
<proteinExistence type="predicted"/>
<keyword evidence="7" id="KW-1185">Reference proteome</keyword>
<dbReference type="PROSITE" id="PS50045">
    <property type="entry name" value="SIGMA54_INTERACT_4"/>
    <property type="match status" value="1"/>
</dbReference>
<dbReference type="PANTHER" id="PTHR32071:SF122">
    <property type="entry name" value="SIGMA FACTOR"/>
    <property type="match status" value="1"/>
</dbReference>
<protein>
    <submittedName>
        <fullName evidence="6">Transcriptional activator of acetoin/glycerol metabolism</fullName>
    </submittedName>
</protein>
<organism evidence="6 7">
    <name type="scientific">Candidatus Protofrankia californiensis</name>
    <dbReference type="NCBI Taxonomy" id="1839754"/>
    <lineage>
        <taxon>Bacteria</taxon>
        <taxon>Bacillati</taxon>
        <taxon>Actinomycetota</taxon>
        <taxon>Actinomycetes</taxon>
        <taxon>Frankiales</taxon>
        <taxon>Frankiaceae</taxon>
        <taxon>Protofrankia</taxon>
    </lineage>
</organism>
<evidence type="ECO:0000313" key="7">
    <source>
        <dbReference type="Proteomes" id="UP000199013"/>
    </source>
</evidence>
<dbReference type="Gene3D" id="3.40.50.300">
    <property type="entry name" value="P-loop containing nucleotide triphosphate hydrolases"/>
    <property type="match status" value="1"/>
</dbReference>
<keyword evidence="3" id="KW-0805">Transcription regulation</keyword>
<feature type="domain" description="Sigma-54 factor interaction" evidence="5">
    <location>
        <begin position="204"/>
        <end position="267"/>
    </location>
</feature>
<dbReference type="InterPro" id="IPR002197">
    <property type="entry name" value="HTH_Fis"/>
</dbReference>
<dbReference type="PANTHER" id="PTHR32071">
    <property type="entry name" value="TRANSCRIPTIONAL REGULATORY PROTEIN"/>
    <property type="match status" value="1"/>
</dbReference>
<accession>A0A1C3P1U1</accession>
<reference evidence="7" key="1">
    <citation type="submission" date="2016-02" db="EMBL/GenBank/DDBJ databases">
        <authorList>
            <person name="Wibberg D."/>
        </authorList>
    </citation>
    <scope>NUCLEOTIDE SEQUENCE [LARGE SCALE GENOMIC DNA]</scope>
</reference>
<dbReference type="InterPro" id="IPR002078">
    <property type="entry name" value="Sigma_54_int"/>
</dbReference>
<dbReference type="PRINTS" id="PR01590">
    <property type="entry name" value="HTHFIS"/>
</dbReference>
<evidence type="ECO:0000256" key="1">
    <source>
        <dbReference type="ARBA" id="ARBA00022741"/>
    </source>
</evidence>
<evidence type="ECO:0000313" key="6">
    <source>
        <dbReference type="EMBL" id="SBW23688.1"/>
    </source>
</evidence>
<dbReference type="InterPro" id="IPR009057">
    <property type="entry name" value="Homeodomain-like_sf"/>
</dbReference>
<dbReference type="InterPro" id="IPR025944">
    <property type="entry name" value="Sigma_54_int_dom_CS"/>
</dbReference>
<dbReference type="Pfam" id="PF25601">
    <property type="entry name" value="AAA_lid_14"/>
    <property type="match status" value="1"/>
</dbReference>
<dbReference type="Gene3D" id="1.10.8.60">
    <property type="match status" value="1"/>
</dbReference>
<sequence>MVLASAAAAEILDAADYMLLRELMSQAGTTRHAPQSLRLASGTMVDVRVERIAGSSGALFEIFPVEATRRPVPRKQHIAAGVLPAAVERELREYRLSRSRVSISGEPGTGRTTSVRYLAGDEPVALVDAADVPVADEGNWCARLERLLATHPGLVAVESVHLLSPPLAVWLAHALDDSNSWVAVTGAPPADLAAEHAGLMARFVARVELPPLRCRRNEVPALARTMLAACNPGASSRFAPQALRLLESQLWPGNLRELEAVVRAAAQARSAGDIVSGDLPAAYREHAISHRLSAWEQAEHDAIIKALRAFGGNKVHAAEHLGISRSTLYNRMRSLGITGP</sequence>
<dbReference type="Gene3D" id="1.10.10.60">
    <property type="entry name" value="Homeodomain-like"/>
    <property type="match status" value="1"/>
</dbReference>
<dbReference type="Pfam" id="PF02954">
    <property type="entry name" value="HTH_8"/>
    <property type="match status" value="1"/>
</dbReference>
<dbReference type="AlphaFoldDB" id="A0A1C3P1U1"/>
<dbReference type="PROSITE" id="PS00688">
    <property type="entry name" value="SIGMA54_INTERACT_3"/>
    <property type="match status" value="1"/>
</dbReference>
<gene>
    <name evidence="6" type="ORF">FDG2_3883</name>
</gene>
<keyword evidence="4" id="KW-0804">Transcription</keyword>
<keyword evidence="2" id="KW-0067">ATP-binding</keyword>
<evidence type="ECO:0000256" key="3">
    <source>
        <dbReference type="ARBA" id="ARBA00023015"/>
    </source>
</evidence>
<dbReference type="GO" id="GO:0006355">
    <property type="term" value="P:regulation of DNA-templated transcription"/>
    <property type="evidence" value="ECO:0007669"/>
    <property type="project" value="InterPro"/>
</dbReference>
<evidence type="ECO:0000256" key="2">
    <source>
        <dbReference type="ARBA" id="ARBA00022840"/>
    </source>
</evidence>
<evidence type="ECO:0000256" key="4">
    <source>
        <dbReference type="ARBA" id="ARBA00023163"/>
    </source>
</evidence>
<keyword evidence="1" id="KW-0547">Nucleotide-binding</keyword>
<dbReference type="GO" id="GO:0043565">
    <property type="term" value="F:sequence-specific DNA binding"/>
    <property type="evidence" value="ECO:0007669"/>
    <property type="project" value="InterPro"/>
</dbReference>
<dbReference type="SUPFAM" id="SSF52540">
    <property type="entry name" value="P-loop containing nucleoside triphosphate hydrolases"/>
    <property type="match status" value="1"/>
</dbReference>
<dbReference type="InterPro" id="IPR027417">
    <property type="entry name" value="P-loop_NTPase"/>
</dbReference>
<dbReference type="Proteomes" id="UP000199013">
    <property type="component" value="Unassembled WGS sequence"/>
</dbReference>
<dbReference type="EMBL" id="FLUV01001631">
    <property type="protein sequence ID" value="SBW23688.1"/>
    <property type="molecule type" value="Genomic_DNA"/>
</dbReference>
<evidence type="ECO:0000259" key="5">
    <source>
        <dbReference type="PROSITE" id="PS50045"/>
    </source>
</evidence>
<dbReference type="InterPro" id="IPR058031">
    <property type="entry name" value="AAA_lid_NorR"/>
</dbReference>
<dbReference type="GO" id="GO:0005524">
    <property type="term" value="F:ATP binding"/>
    <property type="evidence" value="ECO:0007669"/>
    <property type="project" value="UniProtKB-KW"/>
</dbReference>